<dbReference type="EMBL" id="CP059693">
    <property type="protein sequence ID" value="WDE14276.1"/>
    <property type="molecule type" value="Genomic_DNA"/>
</dbReference>
<dbReference type="SUPFAM" id="SSF53300">
    <property type="entry name" value="vWA-like"/>
    <property type="match status" value="1"/>
</dbReference>
<dbReference type="Proteomes" id="UP001215231">
    <property type="component" value="Chromosome"/>
</dbReference>
<sequence length="615" mass="67310">MKIFFLETIASKASVLRFAPLLFGCFLAAGCSYQEPAAKDEQQKTTQARQVGGQTAKPDEAKGKIPETGVPEAAVSEIAAVAEQGHVGAAQADVAKKVKQHQGQRLVTTMQYSGPASMPRPPFPRPGYPPELDRENYAKINENGIFRVDETPVSTFSIDVDTGSYSNMRRMINQGRLPPGDAIRIEELINYFSYLYPVPVTSNEPFSVTTEMAPAPWNEKRQLLRIGLKGYELDKTQIKAANLVFLLDVSGSMNQPNKLPLLVKSLKMLTRQLNENDSISIVVYAGASGVVLENAKGNETAKIAMALDKLRAGGSTHGSAGIEQAYQLAQQYFITGGVNRVILATDGDFNVGTVNIETLKGLIARKREAGIGLTTLGFGTGNYNDMLMEQLADVGNGNYAYIDTLNEARKVLVDEINSTLQTIAKDVKIQLEFNPEFVAEYRLIGYENRLLKREDFNNDKIDAGEIGAGHTVTALYELTMAGSKALRIDDLRYRQHKAFDAQSTKPGGEDEVAYLRLRYKSPKGGSSNLIEHAITFAGAEKDLSRASDDFRFAGAVAAFGQLLKGGHFTENYGYNEVINLVNGAKGPDNFGYRGEFLQLVRTTQALTDKSVSRRQ</sequence>
<accession>A0ABY7VMU2</accession>
<dbReference type="InterPro" id="IPR002035">
    <property type="entry name" value="VWF_A"/>
</dbReference>
<evidence type="ECO:0000313" key="5">
    <source>
        <dbReference type="Proteomes" id="UP001215231"/>
    </source>
</evidence>
<keyword evidence="5" id="KW-1185">Reference proteome</keyword>
<feature type="chain" id="PRO_5045505094" evidence="2">
    <location>
        <begin position="29"/>
        <end position="615"/>
    </location>
</feature>
<dbReference type="Pfam" id="PF12034">
    <property type="entry name" value="YfbK_C"/>
    <property type="match status" value="1"/>
</dbReference>
<dbReference type="Gene3D" id="3.40.50.410">
    <property type="entry name" value="von Willebrand factor, type A domain"/>
    <property type="match status" value="1"/>
</dbReference>
<dbReference type="PROSITE" id="PS50234">
    <property type="entry name" value="VWFA"/>
    <property type="match status" value="1"/>
</dbReference>
<evidence type="ECO:0000256" key="1">
    <source>
        <dbReference type="SAM" id="MobiDB-lite"/>
    </source>
</evidence>
<dbReference type="InterPro" id="IPR022156">
    <property type="entry name" value="Uncharacterised_YfbK_N"/>
</dbReference>
<dbReference type="RefSeq" id="WP_274054826.1">
    <property type="nucleotide sequence ID" value="NZ_CP059693.1"/>
</dbReference>
<dbReference type="InterPro" id="IPR051266">
    <property type="entry name" value="CLCR"/>
</dbReference>
<dbReference type="Pfam" id="PF12450">
    <property type="entry name" value="vWF_A"/>
    <property type="match status" value="1"/>
</dbReference>
<dbReference type="PANTHER" id="PTHR10579">
    <property type="entry name" value="CALCIUM-ACTIVATED CHLORIDE CHANNEL REGULATOR"/>
    <property type="match status" value="1"/>
</dbReference>
<dbReference type="SMART" id="SM00327">
    <property type="entry name" value="VWA"/>
    <property type="match status" value="1"/>
</dbReference>
<dbReference type="PANTHER" id="PTHR10579:SF43">
    <property type="entry name" value="ZINC FINGER (C3HC4-TYPE RING FINGER) FAMILY PROTEIN"/>
    <property type="match status" value="1"/>
</dbReference>
<dbReference type="InterPro" id="IPR036465">
    <property type="entry name" value="vWFA_dom_sf"/>
</dbReference>
<evidence type="ECO:0000256" key="2">
    <source>
        <dbReference type="SAM" id="SignalP"/>
    </source>
</evidence>
<keyword evidence="2" id="KW-0732">Signal</keyword>
<dbReference type="Pfam" id="PF00092">
    <property type="entry name" value="VWA"/>
    <property type="match status" value="1"/>
</dbReference>
<organism evidence="4 5">
    <name type="scientific">Thalassomonas haliotis</name>
    <dbReference type="NCBI Taxonomy" id="485448"/>
    <lineage>
        <taxon>Bacteria</taxon>
        <taxon>Pseudomonadati</taxon>
        <taxon>Pseudomonadota</taxon>
        <taxon>Gammaproteobacteria</taxon>
        <taxon>Alteromonadales</taxon>
        <taxon>Colwelliaceae</taxon>
        <taxon>Thalassomonas</taxon>
    </lineage>
</organism>
<name>A0ABY7VMU2_9GAMM</name>
<dbReference type="PROSITE" id="PS51257">
    <property type="entry name" value="PROKAR_LIPOPROTEIN"/>
    <property type="match status" value="1"/>
</dbReference>
<protein>
    <submittedName>
        <fullName evidence="4">VWA domain-containing protein</fullName>
    </submittedName>
</protein>
<evidence type="ECO:0000259" key="3">
    <source>
        <dbReference type="PROSITE" id="PS50234"/>
    </source>
</evidence>
<feature type="region of interest" description="Disordered" evidence="1">
    <location>
        <begin position="41"/>
        <end position="66"/>
    </location>
</feature>
<dbReference type="CDD" id="cd01465">
    <property type="entry name" value="vWA_subgroup"/>
    <property type="match status" value="1"/>
</dbReference>
<feature type="domain" description="VWFA" evidence="3">
    <location>
        <begin position="242"/>
        <end position="427"/>
    </location>
</feature>
<reference evidence="4 5" key="1">
    <citation type="journal article" date="2022" name="Mar. Drugs">
        <title>Bioassay-Guided Fractionation Leads to the Detection of Cholic Acid Generated by the Rare Thalassomonas sp.</title>
        <authorList>
            <person name="Pheiffer F."/>
            <person name="Schneider Y.K."/>
            <person name="Hansen E.H."/>
            <person name="Andersen J.H."/>
            <person name="Isaksson J."/>
            <person name="Busche T."/>
            <person name="R C."/>
            <person name="Kalinowski J."/>
            <person name="Zyl L.V."/>
            <person name="Trindade M."/>
        </authorList>
    </citation>
    <scope>NUCLEOTIDE SEQUENCE [LARGE SCALE GENOMIC DNA]</scope>
    <source>
        <strain evidence="4 5">A5K-61T</strain>
    </source>
</reference>
<feature type="compositionally biased region" description="Polar residues" evidence="1">
    <location>
        <begin position="44"/>
        <end position="53"/>
    </location>
</feature>
<proteinExistence type="predicted"/>
<feature type="signal peptide" evidence="2">
    <location>
        <begin position="1"/>
        <end position="28"/>
    </location>
</feature>
<dbReference type="InterPro" id="IPR021908">
    <property type="entry name" value="YfbK_C"/>
</dbReference>
<evidence type="ECO:0000313" key="4">
    <source>
        <dbReference type="EMBL" id="WDE14276.1"/>
    </source>
</evidence>
<gene>
    <name evidence="4" type="ORF">H3N35_13150</name>
</gene>